<evidence type="ECO:0000256" key="4">
    <source>
        <dbReference type="ARBA" id="ARBA00022618"/>
    </source>
</evidence>
<feature type="compositionally biased region" description="Basic and acidic residues" evidence="9">
    <location>
        <begin position="242"/>
        <end position="253"/>
    </location>
</feature>
<sequence>MDLPSSSSLPSLQSLKDRMREKINGSLKNAKLNTTLAAKIKTKALNNSSMLKISLKHNNKALACALTVEREKARRLENDKMFLQKEVKMLHFQNALLRQNLNIVNKIFKDIDLFMSINLPTGIEISSDMEQSLEIQSNEPKGERLSQQSTFSSDGDQGFVLTGVPLRVPSSSVCDRKQDNHFPLDSLVENPASCTTVKRSLNSSIVKGRFNGPEISCPSTCTSQESHASSNETLGDAMSSKANEKSNDIHDSQEKNAVNLFAYVTKRRKYSTMSRSSSQSLISDCNQGKCCNGENQESNPCSPTEQVTDTTFQFNLTSQDRSDAITASCNGNKQIYGYGHSSKPSPTTCSGSPSLKMDSEQVQNTERVSRFKVQCNQATDTTVQTSNICEGGCDESPAVGGSVAPEQTVYEADMELTNTDSASIVAISSKNKTQTGITKSGIPVKHNGTTLRRVKNSARNKTKATSSQKNESENKDDNLTKIVSKDKTLFDFHIQSPCIDPLTSEVEDYQLSSHSTCSKTDHTAQLCNKSEVRKTYLLTDCIKLENENEPVTNMLTENPDSPAIPVLSSPNKMLKVNFKENHIPLTLEKAQVRGVKRKSSETTSKRNNPKGSNGAEKDRRHSKKLGRKTSKQTNKQKDNQKCLEDKVPSVEVELKNIEGISNKFLDNFGNRNPSLRRETYVLNHAQITGTPASQSVSRENKFSCRRETYVIPEPTPLEFSFNYSTPENVTAKGQPGASVPSVIPYQVPVAGVLLENNKDLCAKTIKKEPKMLEDMEKESLTHNCEMENTIKWPIQSDIKNSTLVLQEDKRKTIILPNAVSNEKATLVRESLVGLPLNKTHKQIGMGYLTNEQDSFMLDMVSESVLETMIESPSFLRVSSVTNGENSLFIKEGSLDNIALVELPGTEDVSHQPVNFGPLDETNYNEPQAYEGMDDLQFEDFNQSLSNQGTATKPLKDLTNTNFGYIKQSPKACSEEEDQSNGFSRRRRNQVNYKEPNLSRKMRREEESISADLQNYPQCKGKRQKTVKRKVSRQKSA</sequence>
<feature type="compositionally biased region" description="Polar residues" evidence="9">
    <location>
        <begin position="342"/>
        <end position="353"/>
    </location>
</feature>
<feature type="domain" description="Shugoshin C-terminal" evidence="10">
    <location>
        <begin position="983"/>
        <end position="1003"/>
    </location>
</feature>
<evidence type="ECO:0000256" key="9">
    <source>
        <dbReference type="SAM" id="MobiDB-lite"/>
    </source>
</evidence>
<feature type="compositionally biased region" description="Basic and acidic residues" evidence="9">
    <location>
        <begin position="635"/>
        <end position="644"/>
    </location>
</feature>
<dbReference type="GO" id="GO:0005634">
    <property type="term" value="C:nucleus"/>
    <property type="evidence" value="ECO:0007669"/>
    <property type="project" value="InterPro"/>
</dbReference>
<evidence type="ECO:0000313" key="12">
    <source>
        <dbReference type="Proteomes" id="UP001295444"/>
    </source>
</evidence>
<evidence type="ECO:0000256" key="7">
    <source>
        <dbReference type="ARBA" id="ARBA00023306"/>
    </source>
</evidence>
<feature type="compositionally biased region" description="Polar residues" evidence="9">
    <location>
        <begin position="218"/>
        <end position="233"/>
    </location>
</feature>
<comment type="similarity">
    <text evidence="2">Belongs to the shugoshin family.</text>
</comment>
<gene>
    <name evidence="11" type="ORF">PECUL_23A001188</name>
</gene>
<keyword evidence="8" id="KW-0137">Centromere</keyword>
<keyword evidence="12" id="KW-1185">Reference proteome</keyword>
<feature type="region of interest" description="Disordered" evidence="9">
    <location>
        <begin position="968"/>
        <end position="1036"/>
    </location>
</feature>
<dbReference type="Proteomes" id="UP001295444">
    <property type="component" value="Chromosome 07"/>
</dbReference>
<protein>
    <submittedName>
        <fullName evidence="11">Shugoshin-like 2</fullName>
    </submittedName>
</protein>
<keyword evidence="6" id="KW-0175">Coiled coil</keyword>
<feature type="region of interest" description="Disordered" evidence="9">
    <location>
        <begin position="218"/>
        <end position="253"/>
    </location>
</feature>
<dbReference type="Pfam" id="PF07557">
    <property type="entry name" value="Shugoshin_C"/>
    <property type="match status" value="1"/>
</dbReference>
<keyword evidence="3" id="KW-0158">Chromosome</keyword>
<dbReference type="PANTHER" id="PTHR21577">
    <property type="entry name" value="SHUGOSHIN"/>
    <property type="match status" value="1"/>
</dbReference>
<evidence type="ECO:0000256" key="6">
    <source>
        <dbReference type="ARBA" id="ARBA00023054"/>
    </source>
</evidence>
<keyword evidence="4" id="KW-0132">Cell division</keyword>
<name>A0AAD1SQQ4_PELCU</name>
<dbReference type="PANTHER" id="PTHR21577:SF3">
    <property type="entry name" value="SHUGOSHIN 1-RELATED"/>
    <property type="match status" value="1"/>
</dbReference>
<evidence type="ECO:0000256" key="1">
    <source>
        <dbReference type="ARBA" id="ARBA00004584"/>
    </source>
</evidence>
<organism evidence="11 12">
    <name type="scientific">Pelobates cultripes</name>
    <name type="common">Western spadefoot toad</name>
    <dbReference type="NCBI Taxonomy" id="61616"/>
    <lineage>
        <taxon>Eukaryota</taxon>
        <taxon>Metazoa</taxon>
        <taxon>Chordata</taxon>
        <taxon>Craniata</taxon>
        <taxon>Vertebrata</taxon>
        <taxon>Euteleostomi</taxon>
        <taxon>Amphibia</taxon>
        <taxon>Batrachia</taxon>
        <taxon>Anura</taxon>
        <taxon>Pelobatoidea</taxon>
        <taxon>Pelobatidae</taxon>
        <taxon>Pelobates</taxon>
    </lineage>
</organism>
<feature type="region of interest" description="Disordered" evidence="9">
    <location>
        <begin position="131"/>
        <end position="156"/>
    </location>
</feature>
<feature type="region of interest" description="Disordered" evidence="9">
    <location>
        <begin position="337"/>
        <end position="363"/>
    </location>
</feature>
<evidence type="ECO:0000259" key="10">
    <source>
        <dbReference type="Pfam" id="PF07557"/>
    </source>
</evidence>
<dbReference type="GO" id="GO:0051301">
    <property type="term" value="P:cell division"/>
    <property type="evidence" value="ECO:0007669"/>
    <property type="project" value="UniProtKB-KW"/>
</dbReference>
<keyword evidence="5" id="KW-0159">Chromosome partition</keyword>
<proteinExistence type="inferred from homology"/>
<accession>A0AAD1SQQ4</accession>
<dbReference type="GO" id="GO:0051177">
    <property type="term" value="P:meiotic sister chromatid cohesion"/>
    <property type="evidence" value="ECO:0007669"/>
    <property type="project" value="TreeGrafter"/>
</dbReference>
<feature type="compositionally biased region" description="Basic and acidic residues" evidence="9">
    <location>
        <begin position="470"/>
        <end position="479"/>
    </location>
</feature>
<reference evidence="11" key="1">
    <citation type="submission" date="2022-03" db="EMBL/GenBank/DDBJ databases">
        <authorList>
            <person name="Alioto T."/>
            <person name="Alioto T."/>
            <person name="Gomez Garrido J."/>
        </authorList>
    </citation>
    <scope>NUCLEOTIDE SEQUENCE</scope>
</reference>
<feature type="compositionally biased region" description="Basic residues" evidence="9">
    <location>
        <begin position="1019"/>
        <end position="1036"/>
    </location>
</feature>
<dbReference type="GO" id="GO:0000776">
    <property type="term" value="C:kinetochore"/>
    <property type="evidence" value="ECO:0007669"/>
    <property type="project" value="TreeGrafter"/>
</dbReference>
<evidence type="ECO:0000256" key="8">
    <source>
        <dbReference type="ARBA" id="ARBA00023328"/>
    </source>
</evidence>
<feature type="compositionally biased region" description="Basic residues" evidence="9">
    <location>
        <begin position="620"/>
        <end position="630"/>
    </location>
</feature>
<dbReference type="InterPro" id="IPR011515">
    <property type="entry name" value="Shugoshin_C"/>
</dbReference>
<dbReference type="InterPro" id="IPR038889">
    <property type="entry name" value="Shugoshin1/2"/>
</dbReference>
<evidence type="ECO:0000256" key="3">
    <source>
        <dbReference type="ARBA" id="ARBA00022454"/>
    </source>
</evidence>
<feature type="compositionally biased region" description="Polar residues" evidence="9">
    <location>
        <begin position="131"/>
        <end position="155"/>
    </location>
</feature>
<feature type="region of interest" description="Disordered" evidence="9">
    <location>
        <begin position="454"/>
        <end position="479"/>
    </location>
</feature>
<evidence type="ECO:0000313" key="11">
    <source>
        <dbReference type="EMBL" id="CAH2306487.1"/>
    </source>
</evidence>
<comment type="subcellular location">
    <subcellularLocation>
        <location evidence="1">Chromosome</location>
        <location evidence="1">Centromere</location>
    </subcellularLocation>
</comment>
<dbReference type="AlphaFoldDB" id="A0AAD1SQQ4"/>
<evidence type="ECO:0000256" key="2">
    <source>
        <dbReference type="ARBA" id="ARBA00010845"/>
    </source>
</evidence>
<keyword evidence="7" id="KW-0131">Cell cycle</keyword>
<dbReference type="GO" id="GO:0045132">
    <property type="term" value="P:meiotic chromosome segregation"/>
    <property type="evidence" value="ECO:0007669"/>
    <property type="project" value="InterPro"/>
</dbReference>
<feature type="region of interest" description="Disordered" evidence="9">
    <location>
        <begin position="589"/>
        <end position="644"/>
    </location>
</feature>
<evidence type="ECO:0000256" key="5">
    <source>
        <dbReference type="ARBA" id="ARBA00022829"/>
    </source>
</evidence>
<dbReference type="EMBL" id="OW240918">
    <property type="protein sequence ID" value="CAH2306487.1"/>
    <property type="molecule type" value="Genomic_DNA"/>
</dbReference>